<keyword evidence="9" id="KW-1185">Reference proteome</keyword>
<dbReference type="EMBL" id="JAKLTQ010000001">
    <property type="protein sequence ID" value="MCG2621051.1"/>
    <property type="molecule type" value="Genomic_DNA"/>
</dbReference>
<keyword evidence="2 6" id="KW-0812">Transmembrane</keyword>
<evidence type="ECO:0000259" key="7">
    <source>
        <dbReference type="Pfam" id="PF05154"/>
    </source>
</evidence>
<keyword evidence="4 6" id="KW-0472">Membrane</keyword>
<sequence length="194" mass="20613">MSENPDASDARQERPANPTEPVPPQAANPTLPLSKPEAGGAAGTDRPPVLPAGPQSPGAQQQPPYAQPYGQQDAYGAQNPYAPPAGPQDGPYAQPYPQQPYSQQPYYGIPGQPYNVTGYVEQKSRLVGGLLGILLGGLGIHRFYLGYTAIGVLQIVVTFLTFGFGAIWGFIEGIMILVGAEPFRRDARGVPLKE</sequence>
<feature type="transmembrane region" description="Helical" evidence="6">
    <location>
        <begin position="151"/>
        <end position="178"/>
    </location>
</feature>
<comment type="caution">
    <text evidence="8">The sequence shown here is derived from an EMBL/GenBank/DDBJ whole genome shotgun (WGS) entry which is preliminary data.</text>
</comment>
<feature type="domain" description="TM2" evidence="7">
    <location>
        <begin position="122"/>
        <end position="174"/>
    </location>
</feature>
<feature type="compositionally biased region" description="Low complexity" evidence="5">
    <location>
        <begin position="87"/>
        <end position="104"/>
    </location>
</feature>
<dbReference type="InterPro" id="IPR007829">
    <property type="entry name" value="TM2"/>
</dbReference>
<feature type="region of interest" description="Disordered" evidence="5">
    <location>
        <begin position="1"/>
        <end position="104"/>
    </location>
</feature>
<name>A0ABS9L360_9MICC</name>
<accession>A0ABS9L360</accession>
<evidence type="ECO:0000256" key="3">
    <source>
        <dbReference type="ARBA" id="ARBA00022989"/>
    </source>
</evidence>
<evidence type="ECO:0000313" key="9">
    <source>
        <dbReference type="Proteomes" id="UP001165368"/>
    </source>
</evidence>
<evidence type="ECO:0000313" key="8">
    <source>
        <dbReference type="EMBL" id="MCG2621051.1"/>
    </source>
</evidence>
<keyword evidence="3 6" id="KW-1133">Transmembrane helix</keyword>
<dbReference type="Pfam" id="PF05154">
    <property type="entry name" value="TM2"/>
    <property type="match status" value="1"/>
</dbReference>
<evidence type="ECO:0000256" key="6">
    <source>
        <dbReference type="SAM" id="Phobius"/>
    </source>
</evidence>
<gene>
    <name evidence="8" type="ORF">LVY72_03880</name>
</gene>
<evidence type="ECO:0000256" key="2">
    <source>
        <dbReference type="ARBA" id="ARBA00022692"/>
    </source>
</evidence>
<evidence type="ECO:0000256" key="5">
    <source>
        <dbReference type="SAM" id="MobiDB-lite"/>
    </source>
</evidence>
<dbReference type="Proteomes" id="UP001165368">
    <property type="component" value="Unassembled WGS sequence"/>
</dbReference>
<proteinExistence type="predicted"/>
<evidence type="ECO:0000256" key="1">
    <source>
        <dbReference type="ARBA" id="ARBA00004141"/>
    </source>
</evidence>
<feature type="compositionally biased region" description="Low complexity" evidence="5">
    <location>
        <begin position="52"/>
        <end position="78"/>
    </location>
</feature>
<organism evidence="8 9">
    <name type="scientific">Arthrobacter hankyongi</name>
    <dbReference type="NCBI Taxonomy" id="2904801"/>
    <lineage>
        <taxon>Bacteria</taxon>
        <taxon>Bacillati</taxon>
        <taxon>Actinomycetota</taxon>
        <taxon>Actinomycetes</taxon>
        <taxon>Micrococcales</taxon>
        <taxon>Micrococcaceae</taxon>
        <taxon>Arthrobacter</taxon>
    </lineage>
</organism>
<feature type="transmembrane region" description="Helical" evidence="6">
    <location>
        <begin position="126"/>
        <end position="145"/>
    </location>
</feature>
<protein>
    <submittedName>
        <fullName evidence="8">NINE protein</fullName>
    </submittedName>
</protein>
<dbReference type="RefSeq" id="WP_237818126.1">
    <property type="nucleotide sequence ID" value="NZ_JAKLTQ010000001.1"/>
</dbReference>
<evidence type="ECO:0000256" key="4">
    <source>
        <dbReference type="ARBA" id="ARBA00023136"/>
    </source>
</evidence>
<comment type="subcellular location">
    <subcellularLocation>
        <location evidence="1">Membrane</location>
        <topology evidence="1">Multi-pass membrane protein</topology>
    </subcellularLocation>
</comment>
<reference evidence="8" key="1">
    <citation type="submission" date="2022-01" db="EMBL/GenBank/DDBJ databases">
        <authorList>
            <person name="Jo J.-H."/>
            <person name="Im W.-T."/>
        </authorList>
    </citation>
    <scope>NUCLEOTIDE SEQUENCE</scope>
    <source>
        <strain evidence="8">I2-34</strain>
    </source>
</reference>